<keyword evidence="5" id="KW-1185">Reference proteome</keyword>
<dbReference type="GeneID" id="9037141"/>
<organism evidence="5">
    <name type="scientific">Perkinsus marinus (strain ATCC 50983 / TXsc)</name>
    <dbReference type="NCBI Taxonomy" id="423536"/>
    <lineage>
        <taxon>Eukaryota</taxon>
        <taxon>Sar</taxon>
        <taxon>Alveolata</taxon>
        <taxon>Perkinsozoa</taxon>
        <taxon>Perkinsea</taxon>
        <taxon>Perkinsida</taxon>
        <taxon>Perkinsidae</taxon>
        <taxon>Perkinsus</taxon>
    </lineage>
</organism>
<evidence type="ECO:0000313" key="4">
    <source>
        <dbReference type="EMBL" id="EEQ97761.1"/>
    </source>
</evidence>
<feature type="repeat" description="ANK" evidence="3">
    <location>
        <begin position="176"/>
        <end position="208"/>
    </location>
</feature>
<evidence type="ECO:0000313" key="5">
    <source>
        <dbReference type="Proteomes" id="UP000007800"/>
    </source>
</evidence>
<name>C5LZU3_PERM5</name>
<evidence type="ECO:0000256" key="2">
    <source>
        <dbReference type="ARBA" id="ARBA00023043"/>
    </source>
</evidence>
<dbReference type="RefSeq" id="XP_002765044.1">
    <property type="nucleotide sequence ID" value="XM_002764998.1"/>
</dbReference>
<accession>C5LZU3</accession>
<dbReference type="Pfam" id="PF00023">
    <property type="entry name" value="Ank"/>
    <property type="match status" value="2"/>
</dbReference>
<sequence>MTVIADPQFEHDYEHMQRVDTAMTVPHLSSGPRDSLKTVSSLKALRQQEEILEAQHAAASHLRSNSDPRSAATFDGIIYRDDSPASILDELASPDHLSRADPTSSAFATARATELSEEAAAMYGSARPEEDPHVSARWPAAPTTVSDLNLNNIPEVYHRALHAVEKHGYRTLKWSEGWTALHWAAQKNHYRICQYLLYKGADPNAPDNRGRTPVEVARNVGNRKIVQLFDRHREAHALDESNGESVYRDVPEQFAEALRAVDAHGWQALRWADGWTALHWAAQEGRADIVVVESLCGPPF</sequence>
<dbReference type="InterPro" id="IPR036770">
    <property type="entry name" value="Ankyrin_rpt-contain_sf"/>
</dbReference>
<dbReference type="Gene3D" id="1.25.40.20">
    <property type="entry name" value="Ankyrin repeat-containing domain"/>
    <property type="match status" value="1"/>
</dbReference>
<proteinExistence type="predicted"/>
<evidence type="ECO:0000256" key="3">
    <source>
        <dbReference type="PROSITE-ProRule" id="PRU00023"/>
    </source>
</evidence>
<dbReference type="PROSITE" id="PS50088">
    <property type="entry name" value="ANK_REPEAT"/>
    <property type="match status" value="1"/>
</dbReference>
<dbReference type="OrthoDB" id="438601at2759"/>
<gene>
    <name evidence="4" type="ORF">Pmar_PMAR004500</name>
</gene>
<dbReference type="PROSITE" id="PS50297">
    <property type="entry name" value="ANK_REP_REGION"/>
    <property type="match status" value="1"/>
</dbReference>
<dbReference type="Proteomes" id="UP000007800">
    <property type="component" value="Unassembled WGS sequence"/>
</dbReference>
<keyword evidence="2 3" id="KW-0040">ANK repeat</keyword>
<protein>
    <submittedName>
        <fullName evidence="4">Uncharacterized protein</fullName>
    </submittedName>
</protein>
<dbReference type="AlphaFoldDB" id="C5LZU3"/>
<dbReference type="SMART" id="SM00248">
    <property type="entry name" value="ANK"/>
    <property type="match status" value="3"/>
</dbReference>
<dbReference type="PANTHER" id="PTHR24171">
    <property type="entry name" value="ANKYRIN REPEAT DOMAIN-CONTAINING PROTEIN 39-RELATED"/>
    <property type="match status" value="1"/>
</dbReference>
<dbReference type="PANTHER" id="PTHR24171:SF9">
    <property type="entry name" value="ANKYRIN REPEAT DOMAIN-CONTAINING PROTEIN 39"/>
    <property type="match status" value="1"/>
</dbReference>
<reference evidence="4 5" key="1">
    <citation type="submission" date="2008-07" db="EMBL/GenBank/DDBJ databases">
        <authorList>
            <person name="El-Sayed N."/>
            <person name="Caler E."/>
            <person name="Inman J."/>
            <person name="Amedeo P."/>
            <person name="Hass B."/>
            <person name="Wortman J."/>
        </authorList>
    </citation>
    <scope>NUCLEOTIDE SEQUENCE [LARGE SCALE GENOMIC DNA]</scope>
    <source>
        <strain evidence="5">ATCC 50983 / TXsc</strain>
    </source>
</reference>
<evidence type="ECO:0000256" key="1">
    <source>
        <dbReference type="ARBA" id="ARBA00022737"/>
    </source>
</evidence>
<keyword evidence="1" id="KW-0677">Repeat</keyword>
<dbReference type="InterPro" id="IPR002110">
    <property type="entry name" value="Ankyrin_rpt"/>
</dbReference>
<dbReference type="EMBL" id="GG686971">
    <property type="protein sequence ID" value="EEQ97761.1"/>
    <property type="molecule type" value="Genomic_DNA"/>
</dbReference>
<dbReference type="SUPFAM" id="SSF48403">
    <property type="entry name" value="Ankyrin repeat"/>
    <property type="match status" value="1"/>
</dbReference>
<dbReference type="InParanoid" id="C5LZU3"/>